<protein>
    <recommendedName>
        <fullName evidence="6">RING-type E3 ubiquitin transferase</fullName>
        <ecNumber evidence="6">2.3.2.27</ecNumber>
    </recommendedName>
</protein>
<dbReference type="EMBL" id="HBHX01037941">
    <property type="protein sequence ID" value="CAE0120413.1"/>
    <property type="molecule type" value="Transcribed_RNA"/>
</dbReference>
<keyword evidence="8" id="KW-0808">Transferase</keyword>
<evidence type="ECO:0000256" key="2">
    <source>
        <dbReference type="ARBA" id="ARBA00004123"/>
    </source>
</evidence>
<accession>A0A7S3F2D9</accession>
<dbReference type="Pfam" id="PF10408">
    <property type="entry name" value="Ufd2P_core"/>
    <property type="match status" value="1"/>
</dbReference>
<evidence type="ECO:0000256" key="8">
    <source>
        <dbReference type="ARBA" id="ARBA00022679"/>
    </source>
</evidence>
<comment type="similarity">
    <text evidence="5">Belongs to the ubiquitin conjugation factor E4 family.</text>
</comment>
<proteinExistence type="inferred from homology"/>
<dbReference type="GO" id="GO:0005737">
    <property type="term" value="C:cytoplasm"/>
    <property type="evidence" value="ECO:0007669"/>
    <property type="project" value="UniProtKB-SubCell"/>
</dbReference>
<dbReference type="AlphaFoldDB" id="A0A7S3F2D9"/>
<evidence type="ECO:0000256" key="10">
    <source>
        <dbReference type="ARBA" id="ARBA00023242"/>
    </source>
</evidence>
<dbReference type="FunFam" id="3.30.40.10:FF:000055">
    <property type="entry name" value="Ubiquitin conjugation factor e4 a"/>
    <property type="match status" value="1"/>
</dbReference>
<evidence type="ECO:0000256" key="9">
    <source>
        <dbReference type="ARBA" id="ARBA00022786"/>
    </source>
</evidence>
<dbReference type="GO" id="GO:0034450">
    <property type="term" value="F:ubiquitin-ubiquitin ligase activity"/>
    <property type="evidence" value="ECO:0007669"/>
    <property type="project" value="InterPro"/>
</dbReference>
<evidence type="ECO:0000256" key="1">
    <source>
        <dbReference type="ARBA" id="ARBA00000900"/>
    </source>
</evidence>
<sequence>MDDVAQFLKNLSNLAPQVFETMGADELYDFVTLIVTFIGAPKYVKNPYLRATFTKLLRFLIPPTDDGDRRHVSDRLSVVLHTHPLAKRFLAPAVMQFFVDIEFTGSHTGAYDKYDYRHEMNQILEYFWQQEDYKQTMVGFARDTKSFVRFVNMLINDSIFSMDEALSKLLSIKKTQVEMQDEATWSRLPPRQRQQRIQTHHQEEGHARYFMQFCNEVLHMLNYLSAEKEVALVFMLPELVNRMATMLNFFLTQLVGPKCSSLKVQNADKYFFYPRKLLSEIAATFIHFSSFDEFALAVVRDDRSYDQNNLRKALRVLSPVMPPADLGVFESFANRCIEVKQQDQEDEAELGDVPEEFLDEITADIMEDPVRLPSGKIVDRPTICRHLLSDETDPFNRQRCTVEMLVPDDELRERIQAFRRERRAAARNGAADAAAAEAAAAAAAEPMITD</sequence>
<dbReference type="EC" id="2.3.2.27" evidence="6"/>
<comment type="subcellular location">
    <subcellularLocation>
        <location evidence="3">Cytoplasm</location>
    </subcellularLocation>
    <subcellularLocation>
        <location evidence="2">Nucleus</location>
    </subcellularLocation>
</comment>
<feature type="domain" description="U-box" evidence="11">
    <location>
        <begin position="352"/>
        <end position="425"/>
    </location>
</feature>
<reference evidence="12" key="1">
    <citation type="submission" date="2021-01" db="EMBL/GenBank/DDBJ databases">
        <authorList>
            <person name="Corre E."/>
            <person name="Pelletier E."/>
            <person name="Niang G."/>
            <person name="Scheremetjew M."/>
            <person name="Finn R."/>
            <person name="Kale V."/>
            <person name="Holt S."/>
            <person name="Cochrane G."/>
            <person name="Meng A."/>
            <person name="Brown T."/>
            <person name="Cohen L."/>
        </authorList>
    </citation>
    <scope>NUCLEOTIDE SEQUENCE</scope>
    <source>
        <strain evidence="12">CCMP281</strain>
    </source>
</reference>
<dbReference type="UniPathway" id="UPA00143"/>
<evidence type="ECO:0000256" key="5">
    <source>
        <dbReference type="ARBA" id="ARBA00007434"/>
    </source>
</evidence>
<dbReference type="SUPFAM" id="SSF57850">
    <property type="entry name" value="RING/U-box"/>
    <property type="match status" value="1"/>
</dbReference>
<dbReference type="Pfam" id="PF04564">
    <property type="entry name" value="U-box"/>
    <property type="match status" value="1"/>
</dbReference>
<dbReference type="GO" id="GO:0006511">
    <property type="term" value="P:ubiquitin-dependent protein catabolic process"/>
    <property type="evidence" value="ECO:0007669"/>
    <property type="project" value="InterPro"/>
</dbReference>
<evidence type="ECO:0000256" key="7">
    <source>
        <dbReference type="ARBA" id="ARBA00022490"/>
    </source>
</evidence>
<dbReference type="GO" id="GO:0036503">
    <property type="term" value="P:ERAD pathway"/>
    <property type="evidence" value="ECO:0007669"/>
    <property type="project" value="InterPro"/>
</dbReference>
<gene>
    <name evidence="12" type="ORF">HERI1096_LOCUS21114</name>
</gene>
<dbReference type="InterPro" id="IPR003613">
    <property type="entry name" value="Ubox_domain"/>
</dbReference>
<dbReference type="GO" id="GO:0000151">
    <property type="term" value="C:ubiquitin ligase complex"/>
    <property type="evidence" value="ECO:0007669"/>
    <property type="project" value="InterPro"/>
</dbReference>
<keyword evidence="10" id="KW-0539">Nucleus</keyword>
<evidence type="ECO:0000256" key="6">
    <source>
        <dbReference type="ARBA" id="ARBA00012483"/>
    </source>
</evidence>
<evidence type="ECO:0000313" key="12">
    <source>
        <dbReference type="EMBL" id="CAE0120413.1"/>
    </source>
</evidence>
<name>A0A7S3F2D9_9EUKA</name>
<dbReference type="InterPro" id="IPR013083">
    <property type="entry name" value="Znf_RING/FYVE/PHD"/>
</dbReference>
<comment type="catalytic activity">
    <reaction evidence="1">
        <text>S-ubiquitinyl-[E2 ubiquitin-conjugating enzyme]-L-cysteine + [acceptor protein]-L-lysine = [E2 ubiquitin-conjugating enzyme]-L-cysteine + N(6)-ubiquitinyl-[acceptor protein]-L-lysine.</text>
        <dbReference type="EC" id="2.3.2.27"/>
    </reaction>
</comment>
<comment type="pathway">
    <text evidence="4">Protein modification; protein ubiquitination.</text>
</comment>
<evidence type="ECO:0000256" key="4">
    <source>
        <dbReference type="ARBA" id="ARBA00004906"/>
    </source>
</evidence>
<dbReference type="PANTHER" id="PTHR13931:SF2">
    <property type="entry name" value="UBIQUITIN CONJUGATION FACTOR E4 B"/>
    <property type="match status" value="1"/>
</dbReference>
<organism evidence="12">
    <name type="scientific">Haptolina ericina</name>
    <dbReference type="NCBI Taxonomy" id="156174"/>
    <lineage>
        <taxon>Eukaryota</taxon>
        <taxon>Haptista</taxon>
        <taxon>Haptophyta</taxon>
        <taxon>Prymnesiophyceae</taxon>
        <taxon>Prymnesiales</taxon>
        <taxon>Prymnesiaceae</taxon>
        <taxon>Haptolina</taxon>
    </lineage>
</organism>
<dbReference type="InterPro" id="IPR045132">
    <property type="entry name" value="UBE4"/>
</dbReference>
<dbReference type="InterPro" id="IPR019474">
    <property type="entry name" value="Ub_conjug_fac_E4_core"/>
</dbReference>
<dbReference type="PROSITE" id="PS51698">
    <property type="entry name" value="U_BOX"/>
    <property type="match status" value="1"/>
</dbReference>
<evidence type="ECO:0000256" key="3">
    <source>
        <dbReference type="ARBA" id="ARBA00004496"/>
    </source>
</evidence>
<keyword evidence="9" id="KW-0833">Ubl conjugation pathway</keyword>
<dbReference type="Gene3D" id="3.30.40.10">
    <property type="entry name" value="Zinc/RING finger domain, C3HC4 (zinc finger)"/>
    <property type="match status" value="1"/>
</dbReference>
<dbReference type="SMART" id="SM00504">
    <property type="entry name" value="Ubox"/>
    <property type="match status" value="1"/>
</dbReference>
<dbReference type="PANTHER" id="PTHR13931">
    <property type="entry name" value="UBIQUITINATION FACTOR E4"/>
    <property type="match status" value="1"/>
</dbReference>
<evidence type="ECO:0000259" key="11">
    <source>
        <dbReference type="PROSITE" id="PS51698"/>
    </source>
</evidence>
<dbReference type="GO" id="GO:0005634">
    <property type="term" value="C:nucleus"/>
    <property type="evidence" value="ECO:0007669"/>
    <property type="project" value="UniProtKB-SubCell"/>
</dbReference>
<keyword evidence="7" id="KW-0963">Cytoplasm</keyword>
<dbReference type="GO" id="GO:0000209">
    <property type="term" value="P:protein polyubiquitination"/>
    <property type="evidence" value="ECO:0007669"/>
    <property type="project" value="TreeGrafter"/>
</dbReference>